<sequence length="174" mass="19149">MQFFIPGLLLFLLSVIVSFLVAPRFTPLVVAVLSIVLLSYGVYDHYKMFAAEYRLSTWQQSLKIYAPAIMIGAIILFIIYAILAFFTNGSVPIPPIPNITAPSENSAMDNVVQSLNKVANGLTNNKNDIVSTVNNTINKVNNNRGNILNAVTGNTNGNKNKRNNNLSRSFLETI</sequence>
<proteinExistence type="predicted"/>
<protein>
    <recommendedName>
        <fullName evidence="3">Transmembrane protein</fullName>
    </recommendedName>
</protein>
<dbReference type="EMBL" id="MN739677">
    <property type="protein sequence ID" value="QHT20377.1"/>
    <property type="molecule type" value="Genomic_DNA"/>
</dbReference>
<evidence type="ECO:0000256" key="1">
    <source>
        <dbReference type="SAM" id="Phobius"/>
    </source>
</evidence>
<dbReference type="AlphaFoldDB" id="A0A6C0DU81"/>
<evidence type="ECO:0008006" key="3">
    <source>
        <dbReference type="Google" id="ProtNLM"/>
    </source>
</evidence>
<reference evidence="2" key="1">
    <citation type="journal article" date="2020" name="Nature">
        <title>Giant virus diversity and host interactions through global metagenomics.</title>
        <authorList>
            <person name="Schulz F."/>
            <person name="Roux S."/>
            <person name="Paez-Espino D."/>
            <person name="Jungbluth S."/>
            <person name="Walsh D.A."/>
            <person name="Denef V.J."/>
            <person name="McMahon K.D."/>
            <person name="Konstantinidis K.T."/>
            <person name="Eloe-Fadrosh E.A."/>
            <person name="Kyrpides N.C."/>
            <person name="Woyke T."/>
        </authorList>
    </citation>
    <scope>NUCLEOTIDE SEQUENCE</scope>
    <source>
        <strain evidence="2">GVMAG-M-3300023174-60</strain>
    </source>
</reference>
<feature type="transmembrane region" description="Helical" evidence="1">
    <location>
        <begin position="28"/>
        <end position="43"/>
    </location>
</feature>
<evidence type="ECO:0000313" key="2">
    <source>
        <dbReference type="EMBL" id="QHT20377.1"/>
    </source>
</evidence>
<organism evidence="2">
    <name type="scientific">viral metagenome</name>
    <dbReference type="NCBI Taxonomy" id="1070528"/>
    <lineage>
        <taxon>unclassified sequences</taxon>
        <taxon>metagenomes</taxon>
        <taxon>organismal metagenomes</taxon>
    </lineage>
</organism>
<keyword evidence="1" id="KW-0812">Transmembrane</keyword>
<name>A0A6C0DU81_9ZZZZ</name>
<feature type="transmembrane region" description="Helical" evidence="1">
    <location>
        <begin position="64"/>
        <end position="86"/>
    </location>
</feature>
<accession>A0A6C0DU81</accession>
<keyword evidence="1" id="KW-1133">Transmembrane helix</keyword>
<keyword evidence="1" id="KW-0472">Membrane</keyword>